<feature type="region of interest" description="Disordered" evidence="1">
    <location>
        <begin position="117"/>
        <end position="209"/>
    </location>
</feature>
<name>A0ABQ8REA0_FUSEQ</name>
<comment type="caution">
    <text evidence="2">The sequence shown here is derived from an EMBL/GenBank/DDBJ whole genome shotgun (WGS) entry which is preliminary data.</text>
</comment>
<keyword evidence="3" id="KW-1185">Reference proteome</keyword>
<reference evidence="2" key="1">
    <citation type="submission" date="2022-09" db="EMBL/GenBank/DDBJ databases">
        <title>Fusarium specimens isolated from Avocado Roots.</title>
        <authorList>
            <person name="Stajich J."/>
            <person name="Roper C."/>
            <person name="Heimlech-Rivalta G."/>
        </authorList>
    </citation>
    <scope>NUCLEOTIDE SEQUENCE</scope>
    <source>
        <strain evidence="2">CF00095</strain>
    </source>
</reference>
<feature type="compositionally biased region" description="Basic residues" evidence="1">
    <location>
        <begin position="163"/>
        <end position="181"/>
    </location>
</feature>
<feature type="compositionally biased region" description="Low complexity" evidence="1">
    <location>
        <begin position="128"/>
        <end position="139"/>
    </location>
</feature>
<organism evidence="2 3">
    <name type="scientific">Fusarium equiseti</name>
    <name type="common">Fusarium scirpi</name>
    <dbReference type="NCBI Taxonomy" id="61235"/>
    <lineage>
        <taxon>Eukaryota</taxon>
        <taxon>Fungi</taxon>
        <taxon>Dikarya</taxon>
        <taxon>Ascomycota</taxon>
        <taxon>Pezizomycotina</taxon>
        <taxon>Sordariomycetes</taxon>
        <taxon>Hypocreomycetidae</taxon>
        <taxon>Hypocreales</taxon>
        <taxon>Nectriaceae</taxon>
        <taxon>Fusarium</taxon>
        <taxon>Fusarium incarnatum-equiseti species complex</taxon>
    </lineage>
</organism>
<dbReference type="EMBL" id="JAOQBH010000007">
    <property type="protein sequence ID" value="KAJ4133491.1"/>
    <property type="molecule type" value="Genomic_DNA"/>
</dbReference>
<evidence type="ECO:0000313" key="3">
    <source>
        <dbReference type="Proteomes" id="UP001152024"/>
    </source>
</evidence>
<sequence length="209" mass="23695">MVGYKDHASYRAYLNNGERPHERLLPPLATNSAGSVILNPGELYCRFRYSEDEICSESHQFSSESALRNHYVKVHEIVPEERRPGRLDRSTQNDMIRWYSALGANLQHSWIPRKAKVRGYSPEPQPSPSLLSLQSGQEPAPIFGPQSVPTENGEGSGGAQRGRVSRPHRRLTRAQRRRRRQLFQPAEDPTKNEDPDETDSASQRSAIPQ</sequence>
<protein>
    <recommendedName>
        <fullName evidence="4">C2H2-type domain-containing protein</fullName>
    </recommendedName>
</protein>
<evidence type="ECO:0000313" key="2">
    <source>
        <dbReference type="EMBL" id="KAJ4133491.1"/>
    </source>
</evidence>
<accession>A0ABQ8REA0</accession>
<dbReference type="Proteomes" id="UP001152024">
    <property type="component" value="Unassembled WGS sequence"/>
</dbReference>
<evidence type="ECO:0008006" key="4">
    <source>
        <dbReference type="Google" id="ProtNLM"/>
    </source>
</evidence>
<feature type="compositionally biased region" description="Polar residues" evidence="1">
    <location>
        <begin position="200"/>
        <end position="209"/>
    </location>
</feature>
<evidence type="ECO:0000256" key="1">
    <source>
        <dbReference type="SAM" id="MobiDB-lite"/>
    </source>
</evidence>
<gene>
    <name evidence="2" type="ORF">NW768_005077</name>
</gene>
<proteinExistence type="predicted"/>